<dbReference type="Proteomes" id="UP001153709">
    <property type="component" value="Chromosome 3"/>
</dbReference>
<dbReference type="PANTHER" id="PTHR11662">
    <property type="entry name" value="SOLUTE CARRIER FAMILY 17"/>
    <property type="match status" value="1"/>
</dbReference>
<dbReference type="SUPFAM" id="SSF103473">
    <property type="entry name" value="MFS general substrate transporter"/>
    <property type="match status" value="1"/>
</dbReference>
<dbReference type="PANTHER" id="PTHR11662:SF455">
    <property type="entry name" value="GH23975P"/>
    <property type="match status" value="1"/>
</dbReference>
<proteinExistence type="predicted"/>
<dbReference type="InterPro" id="IPR036259">
    <property type="entry name" value="MFS_trans_sf"/>
</dbReference>
<comment type="subcellular location">
    <subcellularLocation>
        <location evidence="1">Membrane</location>
        <topology evidence="1">Multi-pass membrane protein</topology>
    </subcellularLocation>
</comment>
<keyword evidence="4 5" id="KW-0472">Membrane</keyword>
<feature type="transmembrane region" description="Helical" evidence="5">
    <location>
        <begin position="166"/>
        <end position="194"/>
    </location>
</feature>
<evidence type="ECO:0000256" key="4">
    <source>
        <dbReference type="ARBA" id="ARBA00023136"/>
    </source>
</evidence>
<accession>A0A9N9XA02</accession>
<reference evidence="6" key="1">
    <citation type="submission" date="2022-01" db="EMBL/GenBank/DDBJ databases">
        <authorList>
            <person name="King R."/>
        </authorList>
    </citation>
    <scope>NUCLEOTIDE SEQUENCE</scope>
</reference>
<protein>
    <recommendedName>
        <fullName evidence="8">Major facilitator superfamily (MFS) profile domain-containing protein</fullName>
    </recommendedName>
</protein>
<dbReference type="Pfam" id="PF07690">
    <property type="entry name" value="MFS_1"/>
    <property type="match status" value="1"/>
</dbReference>
<dbReference type="AlphaFoldDB" id="A0A9N9XA02"/>
<dbReference type="GO" id="GO:0022857">
    <property type="term" value="F:transmembrane transporter activity"/>
    <property type="evidence" value="ECO:0007669"/>
    <property type="project" value="InterPro"/>
</dbReference>
<evidence type="ECO:0000256" key="3">
    <source>
        <dbReference type="ARBA" id="ARBA00022989"/>
    </source>
</evidence>
<name>A0A9N9XA02_DIABA</name>
<organism evidence="6 7">
    <name type="scientific">Diabrotica balteata</name>
    <name type="common">Banded cucumber beetle</name>
    <dbReference type="NCBI Taxonomy" id="107213"/>
    <lineage>
        <taxon>Eukaryota</taxon>
        <taxon>Metazoa</taxon>
        <taxon>Ecdysozoa</taxon>
        <taxon>Arthropoda</taxon>
        <taxon>Hexapoda</taxon>
        <taxon>Insecta</taxon>
        <taxon>Pterygota</taxon>
        <taxon>Neoptera</taxon>
        <taxon>Endopterygota</taxon>
        <taxon>Coleoptera</taxon>
        <taxon>Polyphaga</taxon>
        <taxon>Cucujiformia</taxon>
        <taxon>Chrysomeloidea</taxon>
        <taxon>Chrysomelidae</taxon>
        <taxon>Galerucinae</taxon>
        <taxon>Diabroticina</taxon>
        <taxon>Diabroticites</taxon>
        <taxon>Diabrotica</taxon>
    </lineage>
</organism>
<evidence type="ECO:0000256" key="5">
    <source>
        <dbReference type="SAM" id="Phobius"/>
    </source>
</evidence>
<evidence type="ECO:0000313" key="6">
    <source>
        <dbReference type="EMBL" id="CAG9830860.1"/>
    </source>
</evidence>
<evidence type="ECO:0000313" key="7">
    <source>
        <dbReference type="Proteomes" id="UP001153709"/>
    </source>
</evidence>
<evidence type="ECO:0000256" key="1">
    <source>
        <dbReference type="ARBA" id="ARBA00004141"/>
    </source>
</evidence>
<keyword evidence="7" id="KW-1185">Reference proteome</keyword>
<gene>
    <name evidence="6" type="ORF">DIABBA_LOCUS4516</name>
</gene>
<keyword evidence="2 5" id="KW-0812">Transmembrane</keyword>
<dbReference type="InterPro" id="IPR011701">
    <property type="entry name" value="MFS"/>
</dbReference>
<dbReference type="GO" id="GO:0016020">
    <property type="term" value="C:membrane"/>
    <property type="evidence" value="ECO:0007669"/>
    <property type="project" value="UniProtKB-SubCell"/>
</dbReference>
<evidence type="ECO:0008006" key="8">
    <source>
        <dbReference type="Google" id="ProtNLM"/>
    </source>
</evidence>
<keyword evidence="3 5" id="KW-1133">Transmembrane helix</keyword>
<feature type="transmembrane region" description="Helical" evidence="5">
    <location>
        <begin position="35"/>
        <end position="54"/>
    </location>
</feature>
<dbReference type="Gene3D" id="1.20.1250.20">
    <property type="entry name" value="MFS general substrate transporter like domains"/>
    <property type="match status" value="1"/>
</dbReference>
<sequence length="206" mass="22950">MVYVTDKNIEATVSCKNEEIESESHHPPVWLFWKARRYIVTILVFFGLFCDYALRVNMSVAIVAMTQYENVTLENGTTVLQRDFDWDTAIQGHILSSFYYGYLLTQVIGGYLSTQFGGKPVFAVGIGGVSILNLLTPLLSRVNGMLFPCANEVFAKWAPSLEKGRLVTIGFSGCYAGTLACLPISSMLAAYLGWESVFYAFGNFHF</sequence>
<dbReference type="InterPro" id="IPR050382">
    <property type="entry name" value="MFS_Na/Anion_cotransporter"/>
</dbReference>
<dbReference type="EMBL" id="OU898278">
    <property type="protein sequence ID" value="CAG9830860.1"/>
    <property type="molecule type" value="Genomic_DNA"/>
</dbReference>
<dbReference type="GO" id="GO:0006820">
    <property type="term" value="P:monoatomic anion transport"/>
    <property type="evidence" value="ECO:0007669"/>
    <property type="project" value="TreeGrafter"/>
</dbReference>
<dbReference type="OrthoDB" id="2985014at2759"/>
<evidence type="ECO:0000256" key="2">
    <source>
        <dbReference type="ARBA" id="ARBA00022692"/>
    </source>
</evidence>